<dbReference type="Pfam" id="PF25873">
    <property type="entry name" value="WHD_MalT"/>
    <property type="match status" value="1"/>
</dbReference>
<keyword evidence="3" id="KW-1185">Reference proteome</keyword>
<dbReference type="RefSeq" id="WP_085053679.1">
    <property type="nucleotide sequence ID" value="NZ_LNQR01000124.1"/>
</dbReference>
<protein>
    <submittedName>
        <fullName evidence="2">Transcriptional activator domain-containing protein</fullName>
    </submittedName>
</protein>
<dbReference type="Gene3D" id="1.10.10.10">
    <property type="entry name" value="Winged helix-like DNA-binding domain superfamily/Winged helix DNA-binding domain"/>
    <property type="match status" value="1"/>
</dbReference>
<dbReference type="InterPro" id="IPR027417">
    <property type="entry name" value="P-loop_NTPase"/>
</dbReference>
<gene>
    <name evidence="2" type="ORF">ASN18_3074</name>
</gene>
<feature type="domain" description="Bacterial transcriptional activator" evidence="1">
    <location>
        <begin position="939"/>
        <end position="1085"/>
    </location>
</feature>
<reference evidence="2 3" key="1">
    <citation type="submission" date="2015-11" db="EMBL/GenBank/DDBJ databases">
        <authorList>
            <person name="Lin W."/>
        </authorList>
    </citation>
    <scope>NUCLEOTIDE SEQUENCE [LARGE SCALE GENOMIC DNA]</scope>
    <source>
        <strain evidence="2 3">HCH-1</strain>
    </source>
</reference>
<dbReference type="SUPFAM" id="SSF48452">
    <property type="entry name" value="TPR-like"/>
    <property type="match status" value="1"/>
</dbReference>
<dbReference type="PANTHER" id="PTHR35807">
    <property type="entry name" value="TRANSCRIPTIONAL REGULATOR REDD-RELATED"/>
    <property type="match status" value="1"/>
</dbReference>
<accession>A0ABR5SCS1</accession>
<dbReference type="EMBL" id="LNQR01000124">
    <property type="protein sequence ID" value="KWT76808.1"/>
    <property type="molecule type" value="Genomic_DNA"/>
</dbReference>
<dbReference type="Pfam" id="PF03704">
    <property type="entry name" value="BTAD"/>
    <property type="match status" value="1"/>
</dbReference>
<dbReference type="InterPro" id="IPR036388">
    <property type="entry name" value="WH-like_DNA-bd_sf"/>
</dbReference>
<evidence type="ECO:0000313" key="2">
    <source>
        <dbReference type="EMBL" id="KWT76808.1"/>
    </source>
</evidence>
<dbReference type="Gene3D" id="3.40.50.300">
    <property type="entry name" value="P-loop containing nucleotide triphosphate hydrolases"/>
    <property type="match status" value="1"/>
</dbReference>
<sequence length="1088" mass="124428">MAAAVLAKITAPDLDRVVERESCFRILDKSLQKQVVWVSAPGGSGKTTLAASYLKSRANPFIWYHMDDMDIDATSFFYYMTLAVTTLPLKTELPEFTSEYFNNVKGFAVRYFKQLFAGLKDSLNSAGSPSPFIIVFDNYQNLHADSIVHDVIARGIFSLLPEGFAVVVISRGEPPIEYAEIRRNDALGMIDWNDLLFTLDDTVKLVRLSTESEVPEDTIRQLHKKMDGWAAGLTLAIERGDIASFISNIEGTGTNEAVFDYFATAILEQTEPVERECLLKTAYFREFSLPMAEKLTGCGQTHKILSKKHRQFFLTQKQTDAGLMFQYHDLFQDFLRIRAKDYFNKQHEAEIARRAVDILEENGHFETAAQLCIDTSDIERLSSLMLKHTPSMIAQGRGALLVKWFAAIPSDFLKDQPWLLYWKGMNKLQSNPDEARKNLETAYVKFKSINDPEGLFSTFCAIVDTYVYEWKDFHPLNNWIHEFHTMAKRYKIETAPNEFPEHVSPTQAVSTELRQRLTISIFSALMFRQPTHPNMPYWEEQALKILRSSQNLMQLMSLGHTAILYYLWTGKIYDAGFVIEILSPIIEKTKAHILAKLMFFRSKALYLFYTASFREGRRLVEEGLKLAEEYDIHMLDSMFYGTGIYNSLAIGDNKIAEEYLNKMESALNSVQCYGRIYYHNVASLVALSQGNYLSAIKHAEVNLQLIIESGLTLVIGIFEYIAAYVLTEAGRYDEARLHIKESIKNGIASGSILSTYNCSMLENLISVYENDEEDFINKFIECINISRTMGLRFTFFLQSSMARLCKAAMERNIEPDFINKMIRDHEITPGDYKHENWPYPLKIYTLGRFAIEIDGRPVKFSGKTQKKPLEMLKAVIALGGKAIGITQLSDVLWPDANGDTAAVSYRTTLHRLRKLLSTEYDIIISSDSYISINHDYCWVDIWALQDIANEFRQTPAVPNNEQNIYRLYSKAVNTYKGSFLPGDQDQTWAAHHREQLRDEFVNICCKAGTFYECISKWDKGIECYKSAIEADNLREECYRRTIAFYLKAGLKPEAITLYNQCKHVFETQLGISPSAETIKLVDSIIKVK</sequence>
<comment type="caution">
    <text evidence="2">The sequence shown here is derived from an EMBL/GenBank/DDBJ whole genome shotgun (WGS) entry which is preliminary data.</text>
</comment>
<dbReference type="InterPro" id="IPR011990">
    <property type="entry name" value="TPR-like_helical_dom_sf"/>
</dbReference>
<dbReference type="InterPro" id="IPR005158">
    <property type="entry name" value="BTAD"/>
</dbReference>
<dbReference type="Proteomes" id="UP000060487">
    <property type="component" value="Unassembled WGS sequence"/>
</dbReference>
<dbReference type="InterPro" id="IPR051677">
    <property type="entry name" value="AfsR-DnrI-RedD_regulator"/>
</dbReference>
<evidence type="ECO:0000259" key="1">
    <source>
        <dbReference type="SMART" id="SM01043"/>
    </source>
</evidence>
<dbReference type="SMART" id="SM01043">
    <property type="entry name" value="BTAD"/>
    <property type="match status" value="1"/>
</dbReference>
<evidence type="ECO:0000313" key="3">
    <source>
        <dbReference type="Proteomes" id="UP000060487"/>
    </source>
</evidence>
<organism evidence="2 3">
    <name type="scientific">Candidatus Magnetominusculus xianensis</name>
    <dbReference type="NCBI Taxonomy" id="1748249"/>
    <lineage>
        <taxon>Bacteria</taxon>
        <taxon>Pseudomonadati</taxon>
        <taxon>Nitrospirota</taxon>
        <taxon>Nitrospiria</taxon>
        <taxon>Nitrospirales</taxon>
        <taxon>Nitrospiraceae</taxon>
        <taxon>Candidatus Magnetominusculus</taxon>
    </lineage>
</organism>
<name>A0ABR5SCS1_9BACT</name>
<dbReference type="SUPFAM" id="SSF52540">
    <property type="entry name" value="P-loop containing nucleoside triphosphate hydrolases"/>
    <property type="match status" value="1"/>
</dbReference>
<dbReference type="InterPro" id="IPR059106">
    <property type="entry name" value="WHD_MalT"/>
</dbReference>
<proteinExistence type="predicted"/>
<dbReference type="Gene3D" id="1.25.40.10">
    <property type="entry name" value="Tetratricopeptide repeat domain"/>
    <property type="match status" value="1"/>
</dbReference>